<reference evidence="3" key="1">
    <citation type="journal article" date="2020" name="Stud. Mycol.">
        <title>101 Dothideomycetes genomes: a test case for predicting lifestyles and emergence of pathogens.</title>
        <authorList>
            <person name="Haridas S."/>
            <person name="Albert R."/>
            <person name="Binder M."/>
            <person name="Bloem J."/>
            <person name="Labutti K."/>
            <person name="Salamov A."/>
            <person name="Andreopoulos B."/>
            <person name="Baker S."/>
            <person name="Barry K."/>
            <person name="Bills G."/>
            <person name="Bluhm B."/>
            <person name="Cannon C."/>
            <person name="Castanera R."/>
            <person name="Culley D."/>
            <person name="Daum C."/>
            <person name="Ezra D."/>
            <person name="Gonzalez J."/>
            <person name="Henrissat B."/>
            <person name="Kuo A."/>
            <person name="Liang C."/>
            <person name="Lipzen A."/>
            <person name="Lutzoni F."/>
            <person name="Magnuson J."/>
            <person name="Mondo S."/>
            <person name="Nolan M."/>
            <person name="Ohm R."/>
            <person name="Pangilinan J."/>
            <person name="Park H.-J."/>
            <person name="Ramirez L."/>
            <person name="Alfaro M."/>
            <person name="Sun H."/>
            <person name="Tritt A."/>
            <person name="Yoshinaga Y."/>
            <person name="Zwiers L.-H."/>
            <person name="Turgeon B."/>
            <person name="Goodwin S."/>
            <person name="Spatafora J."/>
            <person name="Crous P."/>
            <person name="Grigoriev I."/>
        </authorList>
    </citation>
    <scope>NUCLEOTIDE SEQUENCE</scope>
    <source>
        <strain evidence="3">CBS 130266</strain>
    </source>
</reference>
<dbReference type="Pfam" id="PF01979">
    <property type="entry name" value="Amidohydro_1"/>
    <property type="match status" value="1"/>
</dbReference>
<dbReference type="Gene3D" id="2.30.40.10">
    <property type="entry name" value="Urease, subunit C, domain 1"/>
    <property type="match status" value="1"/>
</dbReference>
<evidence type="ECO:0000259" key="2">
    <source>
        <dbReference type="Pfam" id="PF01979"/>
    </source>
</evidence>
<keyword evidence="1 3" id="KW-0378">Hydrolase</keyword>
<accession>A0A9P4NNM9</accession>
<dbReference type="GO" id="GO:0016810">
    <property type="term" value="F:hydrolase activity, acting on carbon-nitrogen (but not peptide) bonds"/>
    <property type="evidence" value="ECO:0007669"/>
    <property type="project" value="InterPro"/>
</dbReference>
<dbReference type="InterPro" id="IPR032466">
    <property type="entry name" value="Metal_Hydrolase"/>
</dbReference>
<gene>
    <name evidence="3" type="ORF">EJ08DRAFT_592202</name>
</gene>
<dbReference type="InterPro" id="IPR006680">
    <property type="entry name" value="Amidohydro-rel"/>
</dbReference>
<dbReference type="AlphaFoldDB" id="A0A9P4NNM9"/>
<dbReference type="NCBIfam" id="NF006056">
    <property type="entry name" value="PRK08204.1"/>
    <property type="match status" value="1"/>
</dbReference>
<sequence length="473" mass="51156">MATYFIIKNATVISIDKTIGNVPNCDVLIKDGFIAAVGTNLQHPSDCTIIDGENSIVSPGLIDTYRHTWQTQLRTITTDFVLADYILVLRHIYGSCYTAHDAYIGNLCGSLESIDNGITYLVDHSHIMNSPEHAEAAVRGLRDAKIGAVICYALYGNPAWEGSCVNKDREHNTPNWRLQDAGRIRETLFPTNLPEDLVRFGLAPSEPDITPIDTVAHDIEVARSLGAAVITAHINLGKYDPGNLVVRKLGEKGLLGPDMCFSHRTTLRNDELAAIKENGVGLSSTPDSELQMGMSHPIAFKAADLGCKGSLGVDICSNSPADMFQHMRLLLQPQRHLEHESGSGPPLVMKRKCAEVLEMATLGGAKAVGLQDLIGSITPGKRADLLITRCDSPRMVPVHDPVGALVLYANGSDIDTVFINGVIVKSGGKLSNIDWPKIRGELRASVAAIMERLKKAPSEDLQAARNAMVEALS</sequence>
<dbReference type="Proteomes" id="UP000800235">
    <property type="component" value="Unassembled WGS sequence"/>
</dbReference>
<protein>
    <submittedName>
        <fullName evidence="3">Metallo-dependent hydrolase</fullName>
    </submittedName>
</protein>
<dbReference type="Gene3D" id="3.20.20.140">
    <property type="entry name" value="Metal-dependent hydrolases"/>
    <property type="match status" value="1"/>
</dbReference>
<dbReference type="PANTHER" id="PTHR43794">
    <property type="entry name" value="AMINOHYDROLASE SSNA-RELATED"/>
    <property type="match status" value="1"/>
</dbReference>
<dbReference type="OrthoDB" id="194468at2759"/>
<dbReference type="EMBL" id="MU007055">
    <property type="protein sequence ID" value="KAF2428303.1"/>
    <property type="molecule type" value="Genomic_DNA"/>
</dbReference>
<feature type="domain" description="Amidohydrolase-related" evidence="2">
    <location>
        <begin position="56"/>
        <end position="424"/>
    </location>
</feature>
<dbReference type="InterPro" id="IPR050287">
    <property type="entry name" value="MTA/SAH_deaminase"/>
</dbReference>
<name>A0A9P4NNM9_9PEZI</name>
<evidence type="ECO:0000256" key="1">
    <source>
        <dbReference type="ARBA" id="ARBA00022801"/>
    </source>
</evidence>
<dbReference type="SUPFAM" id="SSF51556">
    <property type="entry name" value="Metallo-dependent hydrolases"/>
    <property type="match status" value="1"/>
</dbReference>
<organism evidence="3 4">
    <name type="scientific">Tothia fuscella</name>
    <dbReference type="NCBI Taxonomy" id="1048955"/>
    <lineage>
        <taxon>Eukaryota</taxon>
        <taxon>Fungi</taxon>
        <taxon>Dikarya</taxon>
        <taxon>Ascomycota</taxon>
        <taxon>Pezizomycotina</taxon>
        <taxon>Dothideomycetes</taxon>
        <taxon>Pleosporomycetidae</taxon>
        <taxon>Venturiales</taxon>
        <taxon>Cylindrosympodiaceae</taxon>
        <taxon>Tothia</taxon>
    </lineage>
</organism>
<keyword evidence="4" id="KW-1185">Reference proteome</keyword>
<evidence type="ECO:0000313" key="3">
    <source>
        <dbReference type="EMBL" id="KAF2428303.1"/>
    </source>
</evidence>
<comment type="caution">
    <text evidence="3">The sequence shown here is derived from an EMBL/GenBank/DDBJ whole genome shotgun (WGS) entry which is preliminary data.</text>
</comment>
<dbReference type="PANTHER" id="PTHR43794:SF11">
    <property type="entry name" value="AMIDOHYDROLASE-RELATED DOMAIN-CONTAINING PROTEIN"/>
    <property type="match status" value="1"/>
</dbReference>
<dbReference type="SUPFAM" id="SSF51338">
    <property type="entry name" value="Composite domain of metallo-dependent hydrolases"/>
    <property type="match status" value="2"/>
</dbReference>
<proteinExistence type="predicted"/>
<dbReference type="InterPro" id="IPR011059">
    <property type="entry name" value="Metal-dep_hydrolase_composite"/>
</dbReference>
<evidence type="ECO:0000313" key="4">
    <source>
        <dbReference type="Proteomes" id="UP000800235"/>
    </source>
</evidence>